<reference evidence="1 2" key="1">
    <citation type="submission" date="2016-05" db="EMBL/GenBank/DDBJ databases">
        <title>Single-cell genome of chain-forming Candidatus Thiomargarita nelsonii and comparison to other large sulfur-oxidizing bacteria.</title>
        <authorList>
            <person name="Winkel M."/>
            <person name="Salman V."/>
            <person name="Woyke T."/>
            <person name="Schulz-Vogt H."/>
            <person name="Richter M."/>
            <person name="Flood B."/>
            <person name="Bailey J."/>
            <person name="Amann R."/>
            <person name="Mussmann M."/>
        </authorList>
    </citation>
    <scope>NUCLEOTIDE SEQUENCE [LARGE SCALE GENOMIC DNA]</scope>
    <source>
        <strain evidence="1 2">THI036</strain>
    </source>
</reference>
<comment type="caution">
    <text evidence="1">The sequence shown here is derived from an EMBL/GenBank/DDBJ whole genome shotgun (WGS) entry which is preliminary data.</text>
</comment>
<dbReference type="AlphaFoldDB" id="A0A176RSV7"/>
<gene>
    <name evidence="1" type="ORF">THIOM_005561</name>
</gene>
<evidence type="ECO:0008006" key="3">
    <source>
        <dbReference type="Google" id="ProtNLM"/>
    </source>
</evidence>
<name>A0A176RSV7_9GAMM</name>
<dbReference type="SUPFAM" id="SSF52266">
    <property type="entry name" value="SGNH hydrolase"/>
    <property type="match status" value="1"/>
</dbReference>
<dbReference type="PATRIC" id="fig|1003181.4.peg.7388"/>
<accession>A0A176RSV7</accession>
<dbReference type="Gene3D" id="3.40.50.1110">
    <property type="entry name" value="SGNH hydrolase"/>
    <property type="match status" value="1"/>
</dbReference>
<keyword evidence="2" id="KW-1185">Reference proteome</keyword>
<proteinExistence type="predicted"/>
<dbReference type="Proteomes" id="UP000076962">
    <property type="component" value="Unassembled WGS sequence"/>
</dbReference>
<dbReference type="GO" id="GO:0016788">
    <property type="term" value="F:hydrolase activity, acting on ester bonds"/>
    <property type="evidence" value="ECO:0007669"/>
    <property type="project" value="UniProtKB-ARBA"/>
</dbReference>
<dbReference type="InterPro" id="IPR036514">
    <property type="entry name" value="SGNH_hydro_sf"/>
</dbReference>
<sequence>MEFDTRTKSHVYRNLKSEGVDAVPSVNPSTFIGTNGVEHLYPFGGVSGKTTVNCNESGKYTIFPSDRYGFNNPDSEWDSSQTEWVLTGDSFIHGACVNPGEDIAGQIRSISGETVINLGNSGNGPLIELAVLKEYAESRKQKTVLWVYYEGNDLQNLTGEKSTPLLMSYLQPEFSQNLIHRQTEIDNRLGKYIEAEPLFRTIKMLRLYNIRERLRFYVLRFFVNVNVDVEPLFTEILTKARDRTAAWGGKLYFVYLPEFERYATEVQNHDRYRKRREVIHVAKSLNLPVIDIHHEVFANHPDPLSLFPFRMPGHYTAGGYSEIAKAIVSGVINEQQRQYSAE</sequence>
<evidence type="ECO:0000313" key="2">
    <source>
        <dbReference type="Proteomes" id="UP000076962"/>
    </source>
</evidence>
<protein>
    <recommendedName>
        <fullName evidence="3">SGNH hydrolase-type esterase domain-containing protein</fullName>
    </recommendedName>
</protein>
<organism evidence="1 2">
    <name type="scientific">Candidatus Thiomargarita nelsonii</name>
    <dbReference type="NCBI Taxonomy" id="1003181"/>
    <lineage>
        <taxon>Bacteria</taxon>
        <taxon>Pseudomonadati</taxon>
        <taxon>Pseudomonadota</taxon>
        <taxon>Gammaproteobacteria</taxon>
        <taxon>Thiotrichales</taxon>
        <taxon>Thiotrichaceae</taxon>
        <taxon>Thiomargarita</taxon>
    </lineage>
</organism>
<evidence type="ECO:0000313" key="1">
    <source>
        <dbReference type="EMBL" id="OAD18833.1"/>
    </source>
</evidence>
<dbReference type="EMBL" id="LUTY01003069">
    <property type="protein sequence ID" value="OAD18833.1"/>
    <property type="molecule type" value="Genomic_DNA"/>
</dbReference>